<dbReference type="Pfam" id="PF14595">
    <property type="entry name" value="Thioredoxin_9"/>
    <property type="match status" value="1"/>
</dbReference>
<dbReference type="InterPro" id="IPR036249">
    <property type="entry name" value="Thioredoxin-like_sf"/>
</dbReference>
<dbReference type="EMBL" id="FOVC01000001">
    <property type="protein sequence ID" value="SFM97177.1"/>
    <property type="molecule type" value="Genomic_DNA"/>
</dbReference>
<reference evidence="2" key="1">
    <citation type="submission" date="2016-10" db="EMBL/GenBank/DDBJ databases">
        <authorList>
            <person name="Varghese N."/>
            <person name="Submissions S."/>
        </authorList>
    </citation>
    <scope>NUCLEOTIDE SEQUENCE [LARGE SCALE GENOMIC DNA]</scope>
    <source>
        <strain evidence="2">N6PO6</strain>
    </source>
</reference>
<dbReference type="OrthoDB" id="6120799at2"/>
<accession>A0A1I4V7L4</accession>
<dbReference type="SUPFAM" id="SSF52833">
    <property type="entry name" value="Thioredoxin-like"/>
    <property type="match status" value="1"/>
</dbReference>
<dbReference type="Proteomes" id="UP000242222">
    <property type="component" value="Unassembled WGS sequence"/>
</dbReference>
<sequence length="167" mass="18881">MNDFQSLLAAGRDYKNYAQDGSVQEINATHLYEQKLNADSLSFSLQQRLASVKGHYSLLVAAEMWCPDCQRNLSAMNLLCQMQPRIDMRIISKARAERALKALMGVERIAIPCVAVLDAQQHLIGQFIEQPQNVINGDEATREAYERGELLSDTINELLHIIMFAER</sequence>
<evidence type="ECO:0000313" key="1">
    <source>
        <dbReference type="EMBL" id="SFM97177.1"/>
    </source>
</evidence>
<proteinExistence type="predicted"/>
<evidence type="ECO:0000313" key="2">
    <source>
        <dbReference type="Proteomes" id="UP000242222"/>
    </source>
</evidence>
<name>A0A1I4V7L4_9GAMM</name>
<keyword evidence="2" id="KW-1185">Reference proteome</keyword>
<protein>
    <submittedName>
        <fullName evidence="1">Thioredoxin</fullName>
    </submittedName>
</protein>
<gene>
    <name evidence="1" type="ORF">SAMN05216516_101596</name>
</gene>
<dbReference type="RefSeq" id="WP_092874879.1">
    <property type="nucleotide sequence ID" value="NZ_FOVC01000001.1"/>
</dbReference>
<organism evidence="1 2">
    <name type="scientific">Izhakiella capsodis</name>
    <dbReference type="NCBI Taxonomy" id="1367852"/>
    <lineage>
        <taxon>Bacteria</taxon>
        <taxon>Pseudomonadati</taxon>
        <taxon>Pseudomonadota</taxon>
        <taxon>Gammaproteobacteria</taxon>
        <taxon>Enterobacterales</taxon>
        <taxon>Erwiniaceae</taxon>
        <taxon>Izhakiella</taxon>
    </lineage>
</organism>
<dbReference type="AlphaFoldDB" id="A0A1I4V7L4"/>
<dbReference type="Gene3D" id="3.40.30.10">
    <property type="entry name" value="Glutaredoxin"/>
    <property type="match status" value="1"/>
</dbReference>
<dbReference type="STRING" id="1367852.SAMN05216516_101596"/>